<gene>
    <name evidence="1" type="ORF">BDR25DRAFT_298205</name>
</gene>
<evidence type="ECO:0000313" key="2">
    <source>
        <dbReference type="Proteomes" id="UP000799755"/>
    </source>
</evidence>
<comment type="caution">
    <text evidence="1">The sequence shown here is derived from an EMBL/GenBank/DDBJ whole genome shotgun (WGS) entry which is preliminary data.</text>
</comment>
<accession>A0ACB6Q8T2</accession>
<name>A0ACB6Q8T2_9PLEO</name>
<reference evidence="1" key="1">
    <citation type="journal article" date="2020" name="Stud. Mycol.">
        <title>101 Dothideomycetes genomes: a test case for predicting lifestyles and emergence of pathogens.</title>
        <authorList>
            <person name="Haridas S."/>
            <person name="Albert R."/>
            <person name="Binder M."/>
            <person name="Bloem J."/>
            <person name="Labutti K."/>
            <person name="Salamov A."/>
            <person name="Andreopoulos B."/>
            <person name="Baker S."/>
            <person name="Barry K."/>
            <person name="Bills G."/>
            <person name="Bluhm B."/>
            <person name="Cannon C."/>
            <person name="Castanera R."/>
            <person name="Culley D."/>
            <person name="Daum C."/>
            <person name="Ezra D."/>
            <person name="Gonzalez J."/>
            <person name="Henrissat B."/>
            <person name="Kuo A."/>
            <person name="Liang C."/>
            <person name="Lipzen A."/>
            <person name="Lutzoni F."/>
            <person name="Magnuson J."/>
            <person name="Mondo S."/>
            <person name="Nolan M."/>
            <person name="Ohm R."/>
            <person name="Pangilinan J."/>
            <person name="Park H.-J."/>
            <person name="Ramirez L."/>
            <person name="Alfaro M."/>
            <person name="Sun H."/>
            <person name="Tritt A."/>
            <person name="Yoshinaga Y."/>
            <person name="Zwiers L.-H."/>
            <person name="Turgeon B."/>
            <person name="Goodwin S."/>
            <person name="Spatafora J."/>
            <person name="Crous P."/>
            <person name="Grigoriev I."/>
        </authorList>
    </citation>
    <scope>NUCLEOTIDE SEQUENCE</scope>
    <source>
        <strain evidence="1">ATCC 200398</strain>
    </source>
</reference>
<keyword evidence="2" id="KW-1185">Reference proteome</keyword>
<organism evidence="1 2">
    <name type="scientific">Lindgomyces ingoldianus</name>
    <dbReference type="NCBI Taxonomy" id="673940"/>
    <lineage>
        <taxon>Eukaryota</taxon>
        <taxon>Fungi</taxon>
        <taxon>Dikarya</taxon>
        <taxon>Ascomycota</taxon>
        <taxon>Pezizomycotina</taxon>
        <taxon>Dothideomycetes</taxon>
        <taxon>Pleosporomycetidae</taxon>
        <taxon>Pleosporales</taxon>
        <taxon>Lindgomycetaceae</taxon>
        <taxon>Lindgomyces</taxon>
    </lineage>
</organism>
<protein>
    <submittedName>
        <fullName evidence="1">Uncharacterized protein</fullName>
    </submittedName>
</protein>
<dbReference type="Proteomes" id="UP000799755">
    <property type="component" value="Unassembled WGS sequence"/>
</dbReference>
<sequence length="230" mass="25724">MPLTLSPITEKDTLSWTRIRALAYLGPTHELVHLGPISESSVLSVAEDRKKEINKPNTWHWKIVDTDLSPSPDDPEDNSGRTIAIAVWSLQNPSRSLAIDAAKLAEESPPFLPPELRLDVLNALFTPIRAAQLEIMGNSTYLMLHSLATHPDHHRKGAGTMLLQWGLKKADEMSLETYLDTTVLARPLYEKWGFELVKGIEFDRKPWGGDGVDWHGCMVRKPSPSKKSTT</sequence>
<dbReference type="EMBL" id="MU003551">
    <property type="protein sequence ID" value="KAF2463393.1"/>
    <property type="molecule type" value="Genomic_DNA"/>
</dbReference>
<proteinExistence type="predicted"/>
<evidence type="ECO:0000313" key="1">
    <source>
        <dbReference type="EMBL" id="KAF2463393.1"/>
    </source>
</evidence>